<feature type="transmembrane region" description="Helical" evidence="2">
    <location>
        <begin position="106"/>
        <end position="124"/>
    </location>
</feature>
<evidence type="ECO:0000256" key="2">
    <source>
        <dbReference type="SAM" id="Phobius"/>
    </source>
</evidence>
<dbReference type="Proteomes" id="UP000250140">
    <property type="component" value="Unassembled WGS sequence"/>
</dbReference>
<name>A0A8E2F2T0_9PEZI</name>
<feature type="region of interest" description="Disordered" evidence="1">
    <location>
        <begin position="201"/>
        <end position="220"/>
    </location>
</feature>
<keyword evidence="2" id="KW-0812">Transmembrane</keyword>
<sequence length="337" mass="37384">MVGNIVSKIGDLFYPGDPHRRKRAKELQDQCKVFHSESQQLLSEKDQYVSRVYANCKKLMVSYGLNSTEELEQALRAKLPPDELPLFDDLKQKVDPHDQGEAAIRLFIYTFGFATGSLFIVWSACELRKSISTLWDTCAKLRQQVNDFIRVPPGPHDPKRLDQISLPAVATECDSWPLERVDAVLAELDKTNQSWIREDPHRVDGTVHPRTSAEPEQEEAKPWVDVTLNLASGQEFESLRGMLTPETATTPTSATLGERALRLTLEETIDASTCIVSSGGMRFALTAKPLDPENVNLDTVVFSMSPVVENSLDGRKEALGGATVADAKLELLSSSTT</sequence>
<dbReference type="AlphaFoldDB" id="A0A8E2F2T0"/>
<evidence type="ECO:0000256" key="1">
    <source>
        <dbReference type="SAM" id="MobiDB-lite"/>
    </source>
</evidence>
<proteinExistence type="predicted"/>
<protein>
    <submittedName>
        <fullName evidence="3">Uncharacterized protein</fullName>
    </submittedName>
</protein>
<keyword evidence="2" id="KW-0472">Membrane</keyword>
<accession>A0A8E2F2T0</accession>
<reference evidence="3 4" key="1">
    <citation type="journal article" date="2016" name="Nat. Commun.">
        <title>Ectomycorrhizal ecology is imprinted in the genome of the dominant symbiotic fungus Cenococcum geophilum.</title>
        <authorList>
            <consortium name="DOE Joint Genome Institute"/>
            <person name="Peter M."/>
            <person name="Kohler A."/>
            <person name="Ohm R.A."/>
            <person name="Kuo A."/>
            <person name="Krutzmann J."/>
            <person name="Morin E."/>
            <person name="Arend M."/>
            <person name="Barry K.W."/>
            <person name="Binder M."/>
            <person name="Choi C."/>
            <person name="Clum A."/>
            <person name="Copeland A."/>
            <person name="Grisel N."/>
            <person name="Haridas S."/>
            <person name="Kipfer T."/>
            <person name="LaButti K."/>
            <person name="Lindquist E."/>
            <person name="Lipzen A."/>
            <person name="Maire R."/>
            <person name="Meier B."/>
            <person name="Mihaltcheva S."/>
            <person name="Molinier V."/>
            <person name="Murat C."/>
            <person name="Poggeler S."/>
            <person name="Quandt C.A."/>
            <person name="Sperisen C."/>
            <person name="Tritt A."/>
            <person name="Tisserant E."/>
            <person name="Crous P.W."/>
            <person name="Henrissat B."/>
            <person name="Nehls U."/>
            <person name="Egli S."/>
            <person name="Spatafora J.W."/>
            <person name="Grigoriev I.V."/>
            <person name="Martin F.M."/>
        </authorList>
    </citation>
    <scope>NUCLEOTIDE SEQUENCE [LARGE SCALE GENOMIC DNA]</scope>
    <source>
        <strain evidence="3 4">CBS 207.34</strain>
    </source>
</reference>
<dbReference type="EMBL" id="KV749425">
    <property type="protein sequence ID" value="OCL09507.1"/>
    <property type="molecule type" value="Genomic_DNA"/>
</dbReference>
<organism evidence="3 4">
    <name type="scientific">Glonium stellatum</name>
    <dbReference type="NCBI Taxonomy" id="574774"/>
    <lineage>
        <taxon>Eukaryota</taxon>
        <taxon>Fungi</taxon>
        <taxon>Dikarya</taxon>
        <taxon>Ascomycota</taxon>
        <taxon>Pezizomycotina</taxon>
        <taxon>Dothideomycetes</taxon>
        <taxon>Pleosporomycetidae</taxon>
        <taxon>Gloniales</taxon>
        <taxon>Gloniaceae</taxon>
        <taxon>Glonium</taxon>
    </lineage>
</organism>
<evidence type="ECO:0000313" key="4">
    <source>
        <dbReference type="Proteomes" id="UP000250140"/>
    </source>
</evidence>
<keyword evidence="4" id="KW-1185">Reference proteome</keyword>
<gene>
    <name evidence="3" type="ORF">AOQ84DRAFT_375781</name>
</gene>
<keyword evidence="2" id="KW-1133">Transmembrane helix</keyword>
<evidence type="ECO:0000313" key="3">
    <source>
        <dbReference type="EMBL" id="OCL09507.1"/>
    </source>
</evidence>
<dbReference type="OrthoDB" id="4776612at2759"/>